<dbReference type="InterPro" id="IPR029526">
    <property type="entry name" value="PGBD"/>
</dbReference>
<accession>A0A6A0GSC5</accession>
<evidence type="ECO:0000256" key="1">
    <source>
        <dbReference type="SAM" id="MobiDB-lite"/>
    </source>
</evidence>
<dbReference type="PANTHER" id="PTHR47055">
    <property type="entry name" value="DDE_TNP_1_7 DOMAIN-CONTAINING PROTEIN"/>
    <property type="match status" value="1"/>
</dbReference>
<dbReference type="AlphaFoldDB" id="A0A6A0GSC5"/>
<comment type="caution">
    <text evidence="3">The sequence shown here is derived from an EMBL/GenBank/DDBJ whole genome shotgun (WGS) entry which is preliminary data.</text>
</comment>
<sequence length="201" mass="22839">MPGCGNQATPLPSTWLLCKEEAHLADARFEEEFSTARFYQKNQTHTCVVPLDPSISDDDSLDDDISDPNYVPVPDQHNEDSSDTTEGQPPTSKRRCRRPVLEEVHEEEDDEEDVGHATPQEERNTTNIDDGILALRWKDNKAVTMLSNDLGVYPVTTCSRYYKETKHKEQLQCPNVIKSYNANMAGIDKSDMLLHLYRTPL</sequence>
<dbReference type="GO" id="GO:0043565">
    <property type="term" value="F:sequence-specific DNA binding"/>
    <property type="evidence" value="ECO:0007669"/>
    <property type="project" value="TreeGrafter"/>
</dbReference>
<dbReference type="EMBL" id="JQDR03015451">
    <property type="protein sequence ID" value="KAA0186615.1"/>
    <property type="molecule type" value="Genomic_DNA"/>
</dbReference>
<organism evidence="3">
    <name type="scientific">Hyalella azteca</name>
    <name type="common">Amphipod</name>
    <dbReference type="NCBI Taxonomy" id="294128"/>
    <lineage>
        <taxon>Eukaryota</taxon>
        <taxon>Metazoa</taxon>
        <taxon>Ecdysozoa</taxon>
        <taxon>Arthropoda</taxon>
        <taxon>Crustacea</taxon>
        <taxon>Multicrustacea</taxon>
        <taxon>Malacostraca</taxon>
        <taxon>Eumalacostraca</taxon>
        <taxon>Peracarida</taxon>
        <taxon>Amphipoda</taxon>
        <taxon>Senticaudata</taxon>
        <taxon>Talitrida</taxon>
        <taxon>Talitroidea</taxon>
        <taxon>Hyalellidae</taxon>
        <taxon>Hyalella</taxon>
    </lineage>
</organism>
<dbReference type="PANTHER" id="PTHR47055:SF3">
    <property type="entry name" value="PHORBOL-ESTER_DAG-TYPE DOMAIN-CONTAINING PROTEIN"/>
    <property type="match status" value="1"/>
</dbReference>
<gene>
    <name evidence="3" type="ORF">HAZT_HAZT011182</name>
</gene>
<reference evidence="3" key="1">
    <citation type="submission" date="2014-08" db="EMBL/GenBank/DDBJ databases">
        <authorList>
            <person name="Murali S."/>
            <person name="Richards S."/>
            <person name="Bandaranaike D."/>
            <person name="Bellair M."/>
            <person name="Blankenburg K."/>
            <person name="Chao H."/>
            <person name="Dinh H."/>
            <person name="Doddapaneni H."/>
            <person name="Dugan-Rocha S."/>
            <person name="Elkadiri S."/>
            <person name="Gnanaolivu R."/>
            <person name="Hughes D."/>
            <person name="Lee S."/>
            <person name="Li M."/>
            <person name="Ming W."/>
            <person name="Munidasa M."/>
            <person name="Muniz J."/>
            <person name="Nguyen L."/>
            <person name="Osuji N."/>
            <person name="Pu L.-L."/>
            <person name="Puazo M."/>
            <person name="Skinner E."/>
            <person name="Qu C."/>
            <person name="Quiroz J."/>
            <person name="Raj R."/>
            <person name="Weissenberger G."/>
            <person name="Xin Y."/>
            <person name="Zou X."/>
            <person name="Han Y."/>
            <person name="Worley K."/>
            <person name="Muzny D."/>
            <person name="Gibbs R."/>
        </authorList>
    </citation>
    <scope>NUCLEOTIDE SEQUENCE</scope>
    <source>
        <strain evidence="3">HAZT.00-mixed</strain>
        <tissue evidence="3">Whole organism</tissue>
    </source>
</reference>
<dbReference type="Pfam" id="PF13843">
    <property type="entry name" value="DDE_Tnp_1_7"/>
    <property type="match status" value="1"/>
</dbReference>
<evidence type="ECO:0000259" key="2">
    <source>
        <dbReference type="Pfam" id="PF13843"/>
    </source>
</evidence>
<dbReference type="InterPro" id="IPR052638">
    <property type="entry name" value="PiggyBac_TE-derived"/>
</dbReference>
<feature type="compositionally biased region" description="Acidic residues" evidence="1">
    <location>
        <begin position="104"/>
        <end position="113"/>
    </location>
</feature>
<feature type="compositionally biased region" description="Acidic residues" evidence="1">
    <location>
        <begin position="55"/>
        <end position="66"/>
    </location>
</feature>
<feature type="region of interest" description="Disordered" evidence="1">
    <location>
        <begin position="49"/>
        <end position="127"/>
    </location>
</feature>
<protein>
    <recommendedName>
        <fullName evidence="2">PiggyBac transposable element-derived protein domain-containing protein</fullName>
    </recommendedName>
</protein>
<evidence type="ECO:0000313" key="3">
    <source>
        <dbReference type="EMBL" id="KAA0186615.1"/>
    </source>
</evidence>
<name>A0A6A0GSC5_HYAAZ</name>
<dbReference type="Proteomes" id="UP000711488">
    <property type="component" value="Unassembled WGS sequence"/>
</dbReference>
<feature type="non-terminal residue" evidence="3">
    <location>
        <position position="201"/>
    </location>
</feature>
<reference evidence="3" key="3">
    <citation type="submission" date="2019-06" db="EMBL/GenBank/DDBJ databases">
        <authorList>
            <person name="Poynton C."/>
            <person name="Hasenbein S."/>
            <person name="Benoit J.B."/>
            <person name="Sepulveda M.S."/>
            <person name="Poelchau M.F."/>
            <person name="Murali S.C."/>
            <person name="Chen S."/>
            <person name="Glastad K.M."/>
            <person name="Werren J.H."/>
            <person name="Vineis J.H."/>
            <person name="Bowen J.L."/>
            <person name="Friedrich M."/>
            <person name="Jones J."/>
            <person name="Robertson H.M."/>
            <person name="Feyereisen R."/>
            <person name="Mechler-Hickson A."/>
            <person name="Mathers N."/>
            <person name="Lee C.E."/>
            <person name="Colbourne J.K."/>
            <person name="Biales A."/>
            <person name="Johnston J.S."/>
            <person name="Wellborn G.A."/>
            <person name="Rosendale A.J."/>
            <person name="Cridge A.G."/>
            <person name="Munoz-Torres M.C."/>
            <person name="Bain P.A."/>
            <person name="Manny A.R."/>
            <person name="Major K.M."/>
            <person name="Lambert F.N."/>
            <person name="Vulpe C.D."/>
            <person name="Tuck P."/>
            <person name="Blalock B.J."/>
            <person name="Lin Y.-Y."/>
            <person name="Smith M.E."/>
            <person name="Ochoa-Acuna H."/>
            <person name="Chen M.-J.M."/>
            <person name="Childers C.P."/>
            <person name="Qu J."/>
            <person name="Dugan S."/>
            <person name="Lee S.L."/>
            <person name="Chao H."/>
            <person name="Dinh H."/>
            <person name="Han Y."/>
            <person name="Doddapaneni H."/>
            <person name="Worley K.C."/>
            <person name="Muzny D.M."/>
            <person name="Gibbs R.A."/>
            <person name="Richards S."/>
        </authorList>
    </citation>
    <scope>NUCLEOTIDE SEQUENCE</scope>
    <source>
        <strain evidence="3">HAZT.00-mixed</strain>
        <tissue evidence="3">Whole organism</tissue>
    </source>
</reference>
<proteinExistence type="predicted"/>
<reference evidence="3" key="2">
    <citation type="journal article" date="2018" name="Environ. Sci. Technol.">
        <title>The Toxicogenome of Hyalella azteca: A Model for Sediment Ecotoxicology and Evolutionary Toxicology.</title>
        <authorList>
            <person name="Poynton H.C."/>
            <person name="Hasenbein S."/>
            <person name="Benoit J.B."/>
            <person name="Sepulveda M.S."/>
            <person name="Poelchau M.F."/>
            <person name="Hughes D.S.T."/>
            <person name="Murali S.C."/>
            <person name="Chen S."/>
            <person name="Glastad K.M."/>
            <person name="Goodisman M.A.D."/>
            <person name="Werren J.H."/>
            <person name="Vineis J.H."/>
            <person name="Bowen J.L."/>
            <person name="Friedrich M."/>
            <person name="Jones J."/>
            <person name="Robertson H.M."/>
            <person name="Feyereisen R."/>
            <person name="Mechler-Hickson A."/>
            <person name="Mathers N."/>
            <person name="Lee C.E."/>
            <person name="Colbourne J.K."/>
            <person name="Biales A."/>
            <person name="Johnston J.S."/>
            <person name="Wellborn G.A."/>
            <person name="Rosendale A.J."/>
            <person name="Cridge A.G."/>
            <person name="Munoz-Torres M.C."/>
            <person name="Bain P.A."/>
            <person name="Manny A.R."/>
            <person name="Major K.M."/>
            <person name="Lambert F.N."/>
            <person name="Vulpe C.D."/>
            <person name="Tuck P."/>
            <person name="Blalock B.J."/>
            <person name="Lin Y.Y."/>
            <person name="Smith M.E."/>
            <person name="Ochoa-Acuna H."/>
            <person name="Chen M.M."/>
            <person name="Childers C.P."/>
            <person name="Qu J."/>
            <person name="Dugan S."/>
            <person name="Lee S.L."/>
            <person name="Chao H."/>
            <person name="Dinh H."/>
            <person name="Han Y."/>
            <person name="Doddapaneni H."/>
            <person name="Worley K.C."/>
            <person name="Muzny D.M."/>
            <person name="Gibbs R.A."/>
            <person name="Richards S."/>
        </authorList>
    </citation>
    <scope>NUCLEOTIDE SEQUENCE</scope>
    <source>
        <strain evidence="3">HAZT.00-mixed</strain>
        <tissue evidence="3">Whole organism</tissue>
    </source>
</reference>
<feature type="domain" description="PiggyBac transposable element-derived protein" evidence="2">
    <location>
        <begin position="128"/>
        <end position="198"/>
    </location>
</feature>